<gene>
    <name evidence="11" type="ORF">BB559_002902</name>
</gene>
<keyword evidence="6" id="KW-0458">Lysosome</keyword>
<dbReference type="GO" id="GO:0016020">
    <property type="term" value="C:membrane"/>
    <property type="evidence" value="ECO:0007669"/>
    <property type="project" value="UniProtKB-SubCell"/>
</dbReference>
<evidence type="ECO:0000256" key="6">
    <source>
        <dbReference type="ARBA" id="ARBA00023228"/>
    </source>
</evidence>
<dbReference type="GO" id="GO:0005737">
    <property type="term" value="C:cytoplasm"/>
    <property type="evidence" value="ECO:0007669"/>
    <property type="project" value="UniProtKB-SubCell"/>
</dbReference>
<proteinExistence type="predicted"/>
<evidence type="ECO:0000313" key="12">
    <source>
        <dbReference type="Proteomes" id="UP000245699"/>
    </source>
</evidence>
<comment type="caution">
    <text evidence="11">The sequence shown here is derived from an EMBL/GenBank/DDBJ whole genome shotgun (WGS) entry which is preliminary data.</text>
</comment>
<organism evidence="11 12">
    <name type="scientific">Furculomyces boomerangus</name>
    <dbReference type="NCBI Taxonomy" id="61424"/>
    <lineage>
        <taxon>Eukaryota</taxon>
        <taxon>Fungi</taxon>
        <taxon>Fungi incertae sedis</taxon>
        <taxon>Zoopagomycota</taxon>
        <taxon>Kickxellomycotina</taxon>
        <taxon>Harpellomycetes</taxon>
        <taxon>Harpellales</taxon>
        <taxon>Harpellaceae</taxon>
        <taxon>Furculomyces</taxon>
    </lineage>
</organism>
<dbReference type="SMART" id="SM00584">
    <property type="entry name" value="TLDc"/>
    <property type="match status" value="1"/>
</dbReference>
<evidence type="ECO:0000256" key="2">
    <source>
        <dbReference type="ARBA" id="ARBA00004371"/>
    </source>
</evidence>
<feature type="domain" description="TLDc" evidence="10">
    <location>
        <begin position="259"/>
        <end position="452"/>
    </location>
</feature>
<evidence type="ECO:0000256" key="5">
    <source>
        <dbReference type="ARBA" id="ARBA00023136"/>
    </source>
</evidence>
<evidence type="ECO:0000256" key="4">
    <source>
        <dbReference type="ARBA" id="ARBA00022490"/>
    </source>
</evidence>
<dbReference type="PANTHER" id="PTHR23354:SF131">
    <property type="entry name" value="MTOR-ASSOCIATED PROTEIN MEAK7"/>
    <property type="match status" value="1"/>
</dbReference>
<evidence type="ECO:0000313" key="11">
    <source>
        <dbReference type="EMBL" id="PVU94874.1"/>
    </source>
</evidence>
<keyword evidence="5" id="KW-0472">Membrane</keyword>
<dbReference type="Pfam" id="PF07534">
    <property type="entry name" value="TLD"/>
    <property type="match status" value="1"/>
</dbReference>
<evidence type="ECO:0000256" key="3">
    <source>
        <dbReference type="ARBA" id="ARBA00004496"/>
    </source>
</evidence>
<dbReference type="GO" id="GO:0005634">
    <property type="term" value="C:nucleus"/>
    <property type="evidence" value="ECO:0007669"/>
    <property type="project" value="TreeGrafter"/>
</dbReference>
<keyword evidence="12" id="KW-1185">Reference proteome</keyword>
<sequence>MGNSTSNQNSSVADLLSKFQNKIERDALQNSFILFNQNKLLEFKPKNELLIAWIKFVSTSNQRKSNTNILETEYYQKAAVLYIDTVLNIKSIFEFYKIFQYENNSSIYRFVETLVLNAISSWSQSFPSLSKNENSIFFQNNTDSSFFYSITKKLVFEFLQLIEAENNTFGEQSELTFEQNYIKWKDTLTKPTQIGYNDFSYWWRKSPKITTLFKQAFLNILLIGYQPSLVDLELITSLRKGSILCPSISNKNTIFKKARLMDPYIGWFIQRELPRNSRHEWQCIYSSASDGHSWNSFVKSIENIGSILVLVSVNSNRKINTGSSIVGAYFDEKLSKFPSWKGNKNSLLFSFNQVPFSDECSLNSDSSWEEFLKCAAVYHTSGINENYQYFNYGTSTLPNGLGMGGQLNYFGLWIDSSFSTGHSFSTATFANSNPLTPSNEFTFESIEVYSVQKLLDNEKGFNQSTKNQKSAVSANPDAVALLEMANKTVYSKDFAENLN</sequence>
<accession>A0A2T9YRJ4</accession>
<dbReference type="PANTHER" id="PTHR23354">
    <property type="entry name" value="NUCLEOLAR PROTEIN 7/ESTROGEN RECEPTOR COACTIVATOR-RELATED"/>
    <property type="match status" value="1"/>
</dbReference>
<dbReference type="STRING" id="61424.A0A2T9YRJ4"/>
<name>A0A2T9YRJ4_9FUNG</name>
<evidence type="ECO:0000256" key="1">
    <source>
        <dbReference type="ARBA" id="ARBA00004370"/>
    </source>
</evidence>
<evidence type="ECO:0000256" key="7">
    <source>
        <dbReference type="ARBA" id="ARBA00039594"/>
    </source>
</evidence>
<dbReference type="PROSITE" id="PS51886">
    <property type="entry name" value="TLDC"/>
    <property type="match status" value="1"/>
</dbReference>
<evidence type="ECO:0000256" key="8">
    <source>
        <dbReference type="ARBA" id="ARBA00041780"/>
    </source>
</evidence>
<comment type="subcellular location">
    <subcellularLocation>
        <location evidence="3">Cytoplasm</location>
    </subcellularLocation>
    <subcellularLocation>
        <location evidence="2">Lysosome</location>
    </subcellularLocation>
    <subcellularLocation>
        <location evidence="1">Membrane</location>
    </subcellularLocation>
</comment>
<keyword evidence="4" id="KW-0963">Cytoplasm</keyword>
<dbReference type="GO" id="GO:0006979">
    <property type="term" value="P:response to oxidative stress"/>
    <property type="evidence" value="ECO:0007669"/>
    <property type="project" value="TreeGrafter"/>
</dbReference>
<evidence type="ECO:0000256" key="9">
    <source>
        <dbReference type="ARBA" id="ARBA00042134"/>
    </source>
</evidence>
<dbReference type="EMBL" id="MBFT01000217">
    <property type="protein sequence ID" value="PVU94874.1"/>
    <property type="molecule type" value="Genomic_DNA"/>
</dbReference>
<reference evidence="11 12" key="1">
    <citation type="journal article" date="2018" name="MBio">
        <title>Comparative Genomics Reveals the Core Gene Toolbox for the Fungus-Insect Symbiosis.</title>
        <authorList>
            <person name="Wang Y."/>
            <person name="Stata M."/>
            <person name="Wang W."/>
            <person name="Stajich J.E."/>
            <person name="White M.M."/>
            <person name="Moncalvo J.M."/>
        </authorList>
    </citation>
    <scope>NUCLEOTIDE SEQUENCE [LARGE SCALE GENOMIC DNA]</scope>
    <source>
        <strain evidence="11 12">AUS-77-4</strain>
    </source>
</reference>
<dbReference type="OrthoDB" id="26679at2759"/>
<dbReference type="Proteomes" id="UP000245699">
    <property type="component" value="Unassembled WGS sequence"/>
</dbReference>
<dbReference type="InterPro" id="IPR006571">
    <property type="entry name" value="TLDc_dom"/>
</dbReference>
<evidence type="ECO:0000259" key="10">
    <source>
        <dbReference type="PROSITE" id="PS51886"/>
    </source>
</evidence>
<dbReference type="AlphaFoldDB" id="A0A2T9YRJ4"/>
<protein>
    <recommendedName>
        <fullName evidence="7">MTOR-associated protein MEAK7</fullName>
    </recommendedName>
    <alternativeName>
        <fullName evidence="9">TBC/LysM-associated domain-containing protein 1</fullName>
    </alternativeName>
    <alternativeName>
        <fullName evidence="8">TLD domain-containing protein 1</fullName>
    </alternativeName>
</protein>